<comment type="function">
    <text evidence="1">Catalyzes one step in the degradation of the inhibitory neurotransmitter gamma-aminobutyric acid (GABA).</text>
</comment>
<protein>
    <recommendedName>
        <fullName evidence="7">Succinate-semialdehyde dehydrogenase</fullName>
        <ecNumber evidence="7">1.2.1.24</ecNumber>
    </recommendedName>
</protein>
<sequence length="519" mass="55541">MLHFHALLINMAMINKFPPCKKLHSAFVLCYRNMSLNLKTDKAFVDGKWISASSGKTYEVLNPATGQVLGSVPDMDQDDVRDAIKAAHTAFKSWKNTLPKERSVIMKKWYDLSLNYKKELATLLTEENGKPLAEAEGEILYGSGFLEWFGEECRRTYGDVVPSPVQSKRTLVIKQPIGVAGMITPWNFPNAMVTRKAGAAIAAGCTVVLRPAEDTPFSALALCKLAEEAGLPPGVLNVVTSDRGNAGPIGKELCENPLVSKISFTGSTAVGKLLLSQSADTVKKVSLELGGNAPFIVFDSADLQKAVNGLLACKFRNAGQTCVCANRVLVQEGIYAKFVHALALAIENTLKTGNGLEPGVNQGPLINSRAVEKVDGLVKDAVACGAKVIVGGKNAAIGGNFYEPTLLSDVTVDMRVVQEEIFGPVAAIVKFKTEAEAIEIANNTTAGLASYFFTTDIAQAWRVSEKLQYGLVGVNEGIVSAVESTFGGWKESGLGSEGGKYGLDEYLVRKNICYGGITS</sequence>
<comment type="similarity">
    <text evidence="3 6">Belongs to the aldehyde dehydrogenase family.</text>
</comment>
<comment type="subunit">
    <text evidence="7">Homotetramer.</text>
</comment>
<dbReference type="SUPFAM" id="SSF53720">
    <property type="entry name" value="ALDH-like"/>
    <property type="match status" value="1"/>
</dbReference>
<evidence type="ECO:0000256" key="2">
    <source>
        <dbReference type="ARBA" id="ARBA00005176"/>
    </source>
</evidence>
<evidence type="ECO:0000256" key="1">
    <source>
        <dbReference type="ARBA" id="ARBA00003743"/>
    </source>
</evidence>
<comment type="pathway">
    <text evidence="2 7">Amino-acid degradation; 4-aminobutanoate degradation.</text>
</comment>
<evidence type="ECO:0000256" key="6">
    <source>
        <dbReference type="RuleBase" id="RU003345"/>
    </source>
</evidence>
<comment type="catalytic activity">
    <reaction evidence="7">
        <text>succinate semialdehyde + NAD(+) + H2O = succinate + NADH + 2 H(+)</text>
        <dbReference type="Rhea" id="RHEA:13217"/>
        <dbReference type="ChEBI" id="CHEBI:15377"/>
        <dbReference type="ChEBI" id="CHEBI:15378"/>
        <dbReference type="ChEBI" id="CHEBI:30031"/>
        <dbReference type="ChEBI" id="CHEBI:57540"/>
        <dbReference type="ChEBI" id="CHEBI:57706"/>
        <dbReference type="ChEBI" id="CHEBI:57945"/>
        <dbReference type="EC" id="1.2.1.24"/>
    </reaction>
</comment>
<gene>
    <name evidence="10" type="primary">LOC106062653</name>
</gene>
<evidence type="ECO:0000256" key="3">
    <source>
        <dbReference type="ARBA" id="ARBA00009986"/>
    </source>
</evidence>
<organism evidence="9 10">
    <name type="scientific">Biomphalaria glabrata</name>
    <name type="common">Bloodfluke planorb</name>
    <name type="synonym">Freshwater snail</name>
    <dbReference type="NCBI Taxonomy" id="6526"/>
    <lineage>
        <taxon>Eukaryota</taxon>
        <taxon>Metazoa</taxon>
        <taxon>Spiralia</taxon>
        <taxon>Lophotrochozoa</taxon>
        <taxon>Mollusca</taxon>
        <taxon>Gastropoda</taxon>
        <taxon>Heterobranchia</taxon>
        <taxon>Euthyneura</taxon>
        <taxon>Panpulmonata</taxon>
        <taxon>Hygrophila</taxon>
        <taxon>Lymnaeoidea</taxon>
        <taxon>Planorbidae</taxon>
        <taxon>Biomphalaria</taxon>
    </lineage>
</organism>
<feature type="active site" evidence="5">
    <location>
        <position position="288"/>
    </location>
</feature>
<evidence type="ECO:0000256" key="4">
    <source>
        <dbReference type="ARBA" id="ARBA00023002"/>
    </source>
</evidence>
<dbReference type="InterPro" id="IPR050740">
    <property type="entry name" value="Aldehyde_DH_Superfamily"/>
</dbReference>
<keyword evidence="4 6" id="KW-0560">Oxidoreductase</keyword>
<dbReference type="GeneID" id="106062653"/>
<dbReference type="EC" id="1.2.1.24" evidence="7"/>
<evidence type="ECO:0000256" key="5">
    <source>
        <dbReference type="PROSITE-ProRule" id="PRU10007"/>
    </source>
</evidence>
<dbReference type="InterPro" id="IPR015590">
    <property type="entry name" value="Aldehyde_DH_dom"/>
</dbReference>
<dbReference type="Proteomes" id="UP001165740">
    <property type="component" value="Chromosome 4"/>
</dbReference>
<dbReference type="AlphaFoldDB" id="A0A9W3A5T2"/>
<dbReference type="NCBIfam" id="TIGR01780">
    <property type="entry name" value="SSADH"/>
    <property type="match status" value="1"/>
</dbReference>
<dbReference type="GO" id="GO:0005739">
    <property type="term" value="C:mitochondrion"/>
    <property type="evidence" value="ECO:0007669"/>
    <property type="project" value="UniProtKB-SubCell"/>
</dbReference>
<dbReference type="GO" id="GO:0009450">
    <property type="term" value="P:gamma-aminobutyric acid catabolic process"/>
    <property type="evidence" value="ECO:0007669"/>
    <property type="project" value="UniProtKB-UniRule"/>
</dbReference>
<evidence type="ECO:0000259" key="8">
    <source>
        <dbReference type="Pfam" id="PF00171"/>
    </source>
</evidence>
<dbReference type="PROSITE" id="PS00687">
    <property type="entry name" value="ALDEHYDE_DEHYDR_GLU"/>
    <property type="match status" value="1"/>
</dbReference>
<dbReference type="GO" id="GO:0004777">
    <property type="term" value="F:succinate-semialdehyde dehydrogenase (NAD+) activity"/>
    <property type="evidence" value="ECO:0007669"/>
    <property type="project" value="UniProtKB-UniRule"/>
</dbReference>
<proteinExistence type="inferred from homology"/>
<dbReference type="CDD" id="cd07103">
    <property type="entry name" value="ALDH_F5_SSADH_GabD"/>
    <property type="match status" value="1"/>
</dbReference>
<feature type="domain" description="Aldehyde dehydrogenase" evidence="8">
    <location>
        <begin position="49"/>
        <end position="511"/>
    </location>
</feature>
<dbReference type="InterPro" id="IPR016160">
    <property type="entry name" value="Ald_DH_CS_CYS"/>
</dbReference>
<dbReference type="Gene3D" id="3.40.309.10">
    <property type="entry name" value="Aldehyde Dehydrogenase, Chain A, domain 2"/>
    <property type="match status" value="1"/>
</dbReference>
<dbReference type="PANTHER" id="PTHR43353">
    <property type="entry name" value="SUCCINATE-SEMIALDEHYDE DEHYDROGENASE, MITOCHONDRIAL"/>
    <property type="match status" value="1"/>
</dbReference>
<evidence type="ECO:0000256" key="7">
    <source>
        <dbReference type="RuleBase" id="RU365091"/>
    </source>
</evidence>
<dbReference type="FunFam" id="3.40.309.10:FF:000004">
    <property type="entry name" value="Succinate-semialdehyde dehydrogenase I"/>
    <property type="match status" value="1"/>
</dbReference>
<accession>A0A9W3A5T2</accession>
<reference evidence="10" key="1">
    <citation type="submission" date="2025-08" db="UniProtKB">
        <authorList>
            <consortium name="RefSeq"/>
        </authorList>
    </citation>
    <scope>IDENTIFICATION</scope>
</reference>
<dbReference type="FunFam" id="3.40.605.10:FF:000005">
    <property type="entry name" value="Succinate-semialdehyde dehydrogenase I"/>
    <property type="match status" value="1"/>
</dbReference>
<evidence type="ECO:0000313" key="10">
    <source>
        <dbReference type="RefSeq" id="XP_055882533.1"/>
    </source>
</evidence>
<dbReference type="InterPro" id="IPR016163">
    <property type="entry name" value="Ald_DH_C"/>
</dbReference>
<dbReference type="InterPro" id="IPR029510">
    <property type="entry name" value="Ald_DH_CS_GLU"/>
</dbReference>
<keyword evidence="7" id="KW-0520">NAD</keyword>
<keyword evidence="9" id="KW-1185">Reference proteome</keyword>
<dbReference type="RefSeq" id="XP_055882533.1">
    <property type="nucleotide sequence ID" value="XM_056026558.1"/>
</dbReference>
<dbReference type="OrthoDB" id="310895at2759"/>
<dbReference type="InterPro" id="IPR016162">
    <property type="entry name" value="Ald_DH_N"/>
</dbReference>
<name>A0A9W3A5T2_BIOGL</name>
<dbReference type="OMA" id="IGELFCK"/>
<evidence type="ECO:0000313" key="9">
    <source>
        <dbReference type="Proteomes" id="UP001165740"/>
    </source>
</evidence>
<dbReference type="PANTHER" id="PTHR43353:SF5">
    <property type="entry name" value="SUCCINATE-SEMIALDEHYDE DEHYDROGENASE, MITOCHONDRIAL"/>
    <property type="match status" value="1"/>
</dbReference>
<comment type="subcellular location">
    <subcellularLocation>
        <location evidence="7">Mitochondrion</location>
    </subcellularLocation>
</comment>
<dbReference type="Gene3D" id="3.40.605.10">
    <property type="entry name" value="Aldehyde Dehydrogenase, Chain A, domain 1"/>
    <property type="match status" value="1"/>
</dbReference>
<dbReference type="PROSITE" id="PS00070">
    <property type="entry name" value="ALDEHYDE_DEHYDR_CYS"/>
    <property type="match status" value="1"/>
</dbReference>
<dbReference type="InterPro" id="IPR010102">
    <property type="entry name" value="Succ_semiAld_DH"/>
</dbReference>
<keyword evidence="7" id="KW-0496">Mitochondrion</keyword>
<dbReference type="Pfam" id="PF00171">
    <property type="entry name" value="Aldedh"/>
    <property type="match status" value="1"/>
</dbReference>
<dbReference type="InterPro" id="IPR016161">
    <property type="entry name" value="Ald_DH/histidinol_DH"/>
</dbReference>